<gene>
    <name evidence="6" type="ORF">IPOD504_LOCUS16260</name>
</gene>
<accession>A0ABN8J5R2</accession>
<feature type="region of interest" description="Disordered" evidence="4">
    <location>
        <begin position="329"/>
        <end position="371"/>
    </location>
</feature>
<feature type="domain" description="VWFC" evidence="5">
    <location>
        <begin position="133"/>
        <end position="193"/>
    </location>
</feature>
<name>A0ABN8J5R2_9NEOP</name>
<dbReference type="InterPro" id="IPR001007">
    <property type="entry name" value="VWF_dom"/>
</dbReference>
<evidence type="ECO:0000256" key="3">
    <source>
        <dbReference type="ARBA" id="ARBA00022729"/>
    </source>
</evidence>
<feature type="region of interest" description="Disordered" evidence="4">
    <location>
        <begin position="960"/>
        <end position="979"/>
    </location>
</feature>
<feature type="compositionally biased region" description="Polar residues" evidence="4">
    <location>
        <begin position="943"/>
        <end position="955"/>
    </location>
</feature>
<feature type="compositionally biased region" description="Polar residues" evidence="4">
    <location>
        <begin position="338"/>
        <end position="370"/>
    </location>
</feature>
<dbReference type="Proteomes" id="UP000837857">
    <property type="component" value="Chromosome 7"/>
</dbReference>
<dbReference type="InterPro" id="IPR052424">
    <property type="entry name" value="Kielin_Chordin-BMP_Reg"/>
</dbReference>
<evidence type="ECO:0000256" key="1">
    <source>
        <dbReference type="ARBA" id="ARBA00004613"/>
    </source>
</evidence>
<feature type="region of interest" description="Disordered" evidence="4">
    <location>
        <begin position="636"/>
        <end position="690"/>
    </location>
</feature>
<keyword evidence="2" id="KW-0964">Secreted</keyword>
<keyword evidence="3" id="KW-0732">Signal</keyword>
<organism evidence="6 7">
    <name type="scientific">Iphiclides podalirius</name>
    <name type="common">scarce swallowtail</name>
    <dbReference type="NCBI Taxonomy" id="110791"/>
    <lineage>
        <taxon>Eukaryota</taxon>
        <taxon>Metazoa</taxon>
        <taxon>Ecdysozoa</taxon>
        <taxon>Arthropoda</taxon>
        <taxon>Hexapoda</taxon>
        <taxon>Insecta</taxon>
        <taxon>Pterygota</taxon>
        <taxon>Neoptera</taxon>
        <taxon>Endopterygota</taxon>
        <taxon>Lepidoptera</taxon>
        <taxon>Glossata</taxon>
        <taxon>Ditrysia</taxon>
        <taxon>Papilionoidea</taxon>
        <taxon>Papilionidae</taxon>
        <taxon>Papilioninae</taxon>
        <taxon>Iphiclides</taxon>
    </lineage>
</organism>
<evidence type="ECO:0000313" key="7">
    <source>
        <dbReference type="Proteomes" id="UP000837857"/>
    </source>
</evidence>
<feature type="region of interest" description="Disordered" evidence="4">
    <location>
        <begin position="836"/>
        <end position="888"/>
    </location>
</feature>
<protein>
    <recommendedName>
        <fullName evidence="5">VWFC domain-containing protein</fullName>
    </recommendedName>
</protein>
<dbReference type="Gene3D" id="2.10.70.10">
    <property type="entry name" value="Complement Module, domain 1"/>
    <property type="match status" value="1"/>
</dbReference>
<dbReference type="SMART" id="SM00214">
    <property type="entry name" value="VWC"/>
    <property type="match status" value="2"/>
</dbReference>
<feature type="compositionally biased region" description="Acidic residues" evidence="4">
    <location>
        <begin position="923"/>
        <end position="936"/>
    </location>
</feature>
<evidence type="ECO:0000256" key="4">
    <source>
        <dbReference type="SAM" id="MobiDB-lite"/>
    </source>
</evidence>
<dbReference type="SUPFAM" id="SSF57603">
    <property type="entry name" value="FnI-like domain"/>
    <property type="match status" value="2"/>
</dbReference>
<proteinExistence type="predicted"/>
<comment type="subcellular location">
    <subcellularLocation>
        <location evidence="1">Secreted</location>
    </subcellularLocation>
</comment>
<dbReference type="PANTHER" id="PTHR46698:SF4">
    <property type="entry name" value="CROSSVEINLESS 2"/>
    <property type="match status" value="1"/>
</dbReference>
<feature type="non-terminal residue" evidence="6">
    <location>
        <position position="979"/>
    </location>
</feature>
<evidence type="ECO:0000259" key="5">
    <source>
        <dbReference type="PROSITE" id="PS50184"/>
    </source>
</evidence>
<evidence type="ECO:0000256" key="2">
    <source>
        <dbReference type="ARBA" id="ARBA00022525"/>
    </source>
</evidence>
<dbReference type="PANTHER" id="PTHR46698">
    <property type="entry name" value="CROSSVEINLESS 2"/>
    <property type="match status" value="1"/>
</dbReference>
<dbReference type="Pfam" id="PF23334">
    <property type="entry name" value="VWC2L_2nd"/>
    <property type="match status" value="2"/>
</dbReference>
<feature type="compositionally biased region" description="Basic and acidic residues" evidence="4">
    <location>
        <begin position="673"/>
        <end position="687"/>
    </location>
</feature>
<feature type="compositionally biased region" description="Basic and acidic residues" evidence="4">
    <location>
        <begin position="863"/>
        <end position="888"/>
    </location>
</feature>
<keyword evidence="7" id="KW-1185">Reference proteome</keyword>
<dbReference type="PROSITE" id="PS50184">
    <property type="entry name" value="VWFC_2"/>
    <property type="match status" value="2"/>
</dbReference>
<feature type="domain" description="VWFC" evidence="5">
    <location>
        <begin position="194"/>
        <end position="254"/>
    </location>
</feature>
<sequence>MQVSTPTQLRPRRRPLCNAREKPMAYFLGGDFKFLLRAAKVVTRSRPHGARAANGLRTAFVFCADSCGRVWKDVFDCRGTRFTCRCLAFEGGMASPRHFLELIAALAIISGCMAGPLGPLPNVTSLDLGLKEGGCSLGDVVYMPGDEFPGESACERCTCTGGGVQCAKQRCEPRPGCKALHRPDHCCPTYQCECEQEGRVYGNGEKLVDPADPCRVCYCQGGEVVCRRIACFVRDDCTPRHVPGRCCPEYDNCPLRGVTSIPGIAPAVPNISTFEHINSSVIPSSVKQEITIKEITPVSEIPVITEVKIKEILPSPSIEVAEYSSSKSPLIPREVTSEKSQINTSDSKFESSQINHDQSPSADSSLSTEASKIASEKDSLLKTANDPSKISLSTQDSINSNIYTSSIPIAVATVGSPSAIPSIVSVPSSKAPMIEEEDTSLFDHNPAFPPLPDDLSVLGNHEEEILTEQNMEGEHIPSGHEVVIIASTNAPTEVAVTKEAGTTTSYYVSEATSQSLDNLHEVSSEASTIKADDVIITVTSNSRENSMVNLRSVMPTEIINVPSHLPEITSVELSDATEAPIFTSSTITPSFSSDESGIISKSRFVDDISLSTDIPDSTEFDIGNNITESSDQLINAQVSEEQTTSSISKSNMGTEVTSQTELSSLPIETSDQNPHDSSENITKDKSSESTVELLSVDEGTTKLWPTNSELSVSKTVDENQSFENIETTEFVLSPLSSQEITTSGVELIKKSADIGKNSAIIDQSSGKNNNVLKDLINLVGDVASIGDHTDGSDIEHHTASPTTISDSEELIPVNAGYKSKNKNWNLNSITEVPFKTKASSRHKNVEIEDDDTDSITDSPPPNDKVEPTTRRPIIDNVSDDRTENKTEKKDIEIITKSYVPTINRRPTKVVMGKSNEKAVTDEAVSDEGTTDGESDVSDIATAKYQNPAPTTVGTQLDVATTEDGASSAEKITPVPSLVQ</sequence>
<feature type="region of interest" description="Disordered" evidence="4">
    <location>
        <begin position="910"/>
        <end position="955"/>
    </location>
</feature>
<dbReference type="EMBL" id="OW152819">
    <property type="protein sequence ID" value="CAH2074776.1"/>
    <property type="molecule type" value="Genomic_DNA"/>
</dbReference>
<feature type="compositionally biased region" description="Polar residues" evidence="4">
    <location>
        <begin position="636"/>
        <end position="672"/>
    </location>
</feature>
<evidence type="ECO:0000313" key="6">
    <source>
        <dbReference type="EMBL" id="CAH2074776.1"/>
    </source>
</evidence>
<reference evidence="6" key="1">
    <citation type="submission" date="2022-03" db="EMBL/GenBank/DDBJ databases">
        <authorList>
            <person name="Martin H S."/>
        </authorList>
    </citation>
    <scope>NUCLEOTIDE SEQUENCE</scope>
</reference>